<sequence>MDIVTVAEKTYTDIFKTNNGLDKVKSIRIAIEYPIGDKTQQPSHYEDLIEDNTISDLIKELDFNFRQQFREQNVGEVTLGYHCPESVCPGKEVMPKKLQEAEGALSSESEGEGTQDTESVNNLAPECPLEDKGTASSDSEEEVIQDQGVDDRLSKTLIYVLRHGASKSGDSRHPGLSGYTLKELTRLVEVDVDKRFTLERDPEHGWWKIKANQGHSINVGSFGMPSVEENTVAHAYHYTTMLAWGDIEEEGLRRMNRQHIHLLSEVPPTFKPHWEVQIMIDVPRAQAEGYEFFWAPSRAILCPGGPWGEERGEIPGSLWFEHEDLGLTEDTSPAEVTMASYGELQESFDSTEGHSPPRAVSTIDTALESNEEAHNSGDSSSEGEVETTLVDEESEIVTVCQLRSGTVFRVPIKVQGQSLFAVVDTAAKVTLISEEVYRSLNSVPPILREVIMNTAGKGMQMNGYVVGSVNLELGSKLIQTNLYVAPIEDMLLGFDLLRAHCIDLQMSEGQLRVGDEVIPMTMGKVGQAPRVDKHVHVRQGELIAQAEVETIEVPAKVRVVGIGVGTGPTESDQGVPEHLRDLFDRSKALMGSQEALASLLREYGDVFAASEFD</sequence>
<evidence type="ECO:0000256" key="3">
    <source>
        <dbReference type="ARBA" id="ARBA00022801"/>
    </source>
</evidence>
<organism evidence="7 8">
    <name type="scientific">Mytilus coruscus</name>
    <name type="common">Sea mussel</name>
    <dbReference type="NCBI Taxonomy" id="42192"/>
    <lineage>
        <taxon>Eukaryota</taxon>
        <taxon>Metazoa</taxon>
        <taxon>Spiralia</taxon>
        <taxon>Lophotrochozoa</taxon>
        <taxon>Mollusca</taxon>
        <taxon>Bivalvia</taxon>
        <taxon>Autobranchia</taxon>
        <taxon>Pteriomorphia</taxon>
        <taxon>Mytilida</taxon>
        <taxon>Mytiloidea</taxon>
        <taxon>Mytilidae</taxon>
        <taxon>Mytilinae</taxon>
        <taxon>Mytilus</taxon>
    </lineage>
</organism>
<feature type="region of interest" description="Disordered" evidence="5">
    <location>
        <begin position="99"/>
        <end position="147"/>
    </location>
</feature>
<dbReference type="PANTHER" id="PTHR12684:SF2">
    <property type="entry name" value="TRNA 2'-PHOSPHOTRANSFERASE 1"/>
    <property type="match status" value="1"/>
</dbReference>
<evidence type="ECO:0000313" key="8">
    <source>
        <dbReference type="Proteomes" id="UP000507470"/>
    </source>
</evidence>
<evidence type="ECO:0000256" key="2">
    <source>
        <dbReference type="ARBA" id="ARBA00022679"/>
    </source>
</evidence>
<evidence type="ECO:0000313" key="7">
    <source>
        <dbReference type="EMBL" id="CAC5391321.1"/>
    </source>
</evidence>
<evidence type="ECO:0000256" key="5">
    <source>
        <dbReference type="SAM" id="MobiDB-lite"/>
    </source>
</evidence>
<dbReference type="Pfam" id="PF13975">
    <property type="entry name" value="gag-asp_proteas"/>
    <property type="match status" value="1"/>
</dbReference>
<gene>
    <name evidence="7" type="ORF">MCOR_26332</name>
</gene>
<dbReference type="EC" id="2.7.1.160" evidence="7"/>
<evidence type="ECO:0000256" key="4">
    <source>
        <dbReference type="ARBA" id="ARBA00023027"/>
    </source>
</evidence>
<feature type="domain" description="Peptidase A2" evidence="6">
    <location>
        <begin position="419"/>
        <end position="496"/>
    </location>
</feature>
<keyword evidence="8" id="KW-1185">Reference proteome</keyword>
<keyword evidence="2 7" id="KW-0808">Transferase</keyword>
<evidence type="ECO:0000256" key="1">
    <source>
        <dbReference type="ARBA" id="ARBA00009836"/>
    </source>
</evidence>
<dbReference type="PROSITE" id="PS50175">
    <property type="entry name" value="ASP_PROT_RETROV"/>
    <property type="match status" value="1"/>
</dbReference>
<dbReference type="Gene3D" id="3.20.170.30">
    <property type="match status" value="1"/>
</dbReference>
<comment type="similarity">
    <text evidence="1">Belongs to the KptA/TPT1 family.</text>
</comment>
<feature type="region of interest" description="Disordered" evidence="5">
    <location>
        <begin position="369"/>
        <end position="390"/>
    </location>
</feature>
<dbReference type="GO" id="GO:0006388">
    <property type="term" value="P:tRNA splicing, via endonucleolytic cleavage and ligation"/>
    <property type="evidence" value="ECO:0007669"/>
    <property type="project" value="TreeGrafter"/>
</dbReference>
<dbReference type="CDD" id="cd00303">
    <property type="entry name" value="retropepsin_like"/>
    <property type="match status" value="1"/>
</dbReference>
<feature type="compositionally biased region" description="Acidic residues" evidence="5">
    <location>
        <begin position="381"/>
        <end position="390"/>
    </location>
</feature>
<dbReference type="InterPro" id="IPR002745">
    <property type="entry name" value="Ptrans_KptA/Tpt1"/>
</dbReference>
<dbReference type="Gene3D" id="2.40.70.10">
    <property type="entry name" value="Acid Proteases"/>
    <property type="match status" value="1"/>
</dbReference>
<dbReference type="OrthoDB" id="419694at2759"/>
<dbReference type="InterPro" id="IPR042081">
    <property type="entry name" value="RNA_2'-PTrans_C"/>
</dbReference>
<dbReference type="InterPro" id="IPR001995">
    <property type="entry name" value="Peptidase_A2_cat"/>
</dbReference>
<name>A0A6J8C7B8_MYTCO</name>
<dbReference type="InterPro" id="IPR021109">
    <property type="entry name" value="Peptidase_aspartic_dom_sf"/>
</dbReference>
<protein>
    <submittedName>
        <fullName evidence="7">TRPT1</fullName>
        <ecNumber evidence="7">2.7.1.160</ecNumber>
    </submittedName>
</protein>
<dbReference type="PANTHER" id="PTHR12684">
    <property type="entry name" value="PUTATIVE PHOSPHOTRANSFERASE"/>
    <property type="match status" value="1"/>
</dbReference>
<evidence type="ECO:0000259" key="6">
    <source>
        <dbReference type="PROSITE" id="PS50175"/>
    </source>
</evidence>
<reference evidence="7 8" key="1">
    <citation type="submission" date="2020-06" db="EMBL/GenBank/DDBJ databases">
        <authorList>
            <person name="Li R."/>
            <person name="Bekaert M."/>
        </authorList>
    </citation>
    <scope>NUCLEOTIDE SEQUENCE [LARGE SCALE GENOMIC DNA]</scope>
    <source>
        <strain evidence="8">wild</strain>
    </source>
</reference>
<dbReference type="Pfam" id="PF01885">
    <property type="entry name" value="PTS_2-RNA"/>
    <property type="match status" value="1"/>
</dbReference>
<proteinExistence type="inferred from homology"/>
<accession>A0A6J8C7B8</accession>
<dbReference type="GO" id="GO:0004190">
    <property type="term" value="F:aspartic-type endopeptidase activity"/>
    <property type="evidence" value="ECO:0007669"/>
    <property type="project" value="InterPro"/>
</dbReference>
<keyword evidence="4" id="KW-0520">NAD</keyword>
<dbReference type="GO" id="GO:0006508">
    <property type="term" value="P:proteolysis"/>
    <property type="evidence" value="ECO:0007669"/>
    <property type="project" value="InterPro"/>
</dbReference>
<dbReference type="AlphaFoldDB" id="A0A6J8C7B8"/>
<dbReference type="SUPFAM" id="SSF50630">
    <property type="entry name" value="Acid proteases"/>
    <property type="match status" value="1"/>
</dbReference>
<dbReference type="GO" id="GO:0000215">
    <property type="term" value="F:tRNA 2'-phosphotransferase activity"/>
    <property type="evidence" value="ECO:0007669"/>
    <property type="project" value="UniProtKB-EC"/>
</dbReference>
<dbReference type="EMBL" id="CACVKT020004692">
    <property type="protein sequence ID" value="CAC5391321.1"/>
    <property type="molecule type" value="Genomic_DNA"/>
</dbReference>
<dbReference type="Proteomes" id="UP000507470">
    <property type="component" value="Unassembled WGS sequence"/>
</dbReference>
<keyword evidence="3" id="KW-0378">Hydrolase</keyword>
<dbReference type="SUPFAM" id="SSF56399">
    <property type="entry name" value="ADP-ribosylation"/>
    <property type="match status" value="1"/>
</dbReference>